<proteinExistence type="inferred from homology"/>
<sequence length="647" mass="75285">IDIFYSDGFLKLGSMHWLASWRQAAVYKRRRYTRMLKVFIAIALLLTCMFNLKLLIDAKLKYEQHKDIDVDIDDVAYFHRSMLEQKPTVDSINLELVSSKNLVSVKVNNKLVYEDQQAEAGRGIHVVVLNQANGEMMGSQVFDTFIEGQDELMIQYLKAINDENRMIAFAVKDEASMNLGRKTKIYLETLGSKMVGRLGWRSTWVMLCYNNGQLINEEMKSTEVNNEWAQPIHMHAHVKPLTVKDYSSCKWLDSIESDRRREFCSRYEGYGSLCDCQHPQEISFPTRKLENNRIYDVPVAVIASNRPQYLYRMLRSLLQADGVNKNNIIVFIDGHFEETMEVSRLFGVKGIYHTPSGVKSSRISQHYRSSLSATFDLNPDAEFMIIIEEDLDVAPDFFSYFNQVFPLFQSDDSIYCVSAWNDHGYHHSSDDNSLLYRVESMPGLGWMLRRSLFVEELEPNWPGPEKPWDWDMWMRHPEIRRGRECIIPDVSRTFHFGTSGVNMNNYFHRLYFQNHRINEERNVKLKNVSLLSKDKYEVLMHKLIMRSSLLDHTRSPCDDDFVSPASPSGQSYVGFFKMDDANHMTDFLAILKCLKLWDLDARGLHKSSFRTFVNHRHLIFVGYPASPYSLYKPVGLELLKVATDKNR</sequence>
<evidence type="ECO:0000256" key="16">
    <source>
        <dbReference type="ARBA" id="ARBA00049045"/>
    </source>
</evidence>
<keyword evidence="10 17" id="KW-1133">Transmembrane helix</keyword>
<dbReference type="AlphaFoldDB" id="F7A693"/>
<dbReference type="GO" id="GO:0000139">
    <property type="term" value="C:Golgi membrane"/>
    <property type="evidence" value="ECO:0000318"/>
    <property type="project" value="GO_Central"/>
</dbReference>
<comment type="cofactor">
    <cofactor evidence="17">
        <name>Mn(2+)</name>
        <dbReference type="ChEBI" id="CHEBI:29035"/>
    </cofactor>
    <text evidence="17">The manganese ion interacts primarily with the substrate UDP-N-acetylglucosamine.</text>
</comment>
<keyword evidence="14 17" id="KW-0464">Manganese</keyword>
<reference evidence="19" key="2">
    <citation type="journal article" date="2008" name="Genome Biol.">
        <title>Improved genome assembly and evidence-based global gene model set for the chordate Ciona intestinalis: new insight into intron and operon populations.</title>
        <authorList>
            <person name="Satou Y."/>
            <person name="Mineta K."/>
            <person name="Ogasawara M."/>
            <person name="Sasakura Y."/>
            <person name="Shoguchi E."/>
            <person name="Ueno K."/>
            <person name="Yamada L."/>
            <person name="Matsumoto J."/>
            <person name="Wasserscheid J."/>
            <person name="Dewar K."/>
            <person name="Wiley G.B."/>
            <person name="Macmil S.L."/>
            <person name="Roe B.A."/>
            <person name="Zeller R.W."/>
            <person name="Hastings K.E."/>
            <person name="Lemaire P."/>
            <person name="Lindquist E."/>
            <person name="Endo T."/>
            <person name="Hotta K."/>
            <person name="Inaba K."/>
        </authorList>
    </citation>
    <scope>NUCLEOTIDE SEQUENCE [LARGE SCALE GENOMIC DNA]</scope>
    <source>
        <strain evidence="19">wild type</strain>
    </source>
</reference>
<evidence type="ECO:0000256" key="3">
    <source>
        <dbReference type="ARBA" id="ARBA00006492"/>
    </source>
</evidence>
<comment type="function">
    <text evidence="17">Participates in O-mannosyl glycosylation by catalyzing the addition of N-acetylglucosamine to O-linked mannose on glycoproteins. Catalyzes the synthesis of the GlcNAc(beta1-2)Man(alpha1-)O-Ser/Thr moiety on alpha-dystroglycan and other O-mannosylated proteins, providing the necessary basis for the addition of further carbohydrate moieties. Is specific for alpha linked terminal mannose.</text>
</comment>
<evidence type="ECO:0000256" key="14">
    <source>
        <dbReference type="ARBA" id="ARBA00023211"/>
    </source>
</evidence>
<evidence type="ECO:0000256" key="17">
    <source>
        <dbReference type="RuleBase" id="RU368119"/>
    </source>
</evidence>
<evidence type="ECO:0000313" key="20">
    <source>
        <dbReference type="Proteomes" id="UP000008144"/>
    </source>
</evidence>
<comment type="similarity">
    <text evidence="3 17">Belongs to the glycosyltransferase 13 family.</text>
</comment>
<evidence type="ECO:0000256" key="11">
    <source>
        <dbReference type="ARBA" id="ARBA00023034"/>
    </source>
</evidence>
<keyword evidence="5 17" id="KW-0328">Glycosyltransferase</keyword>
<dbReference type="PANTHER" id="PTHR46396:SF1">
    <property type="entry name" value="PROTEIN O-LINKED-MANNOSE BETA-1,2-N-ACETYLGLUCOSAMINYLTRANSFERASE 1"/>
    <property type="match status" value="1"/>
</dbReference>
<evidence type="ECO:0000256" key="1">
    <source>
        <dbReference type="ARBA" id="ARBA00004323"/>
    </source>
</evidence>
<evidence type="ECO:0000256" key="13">
    <source>
        <dbReference type="ARBA" id="ARBA00023157"/>
    </source>
</evidence>
<dbReference type="InterPro" id="IPR029044">
    <property type="entry name" value="Nucleotide-diphossugar_trans"/>
</dbReference>
<keyword evidence="13" id="KW-1015">Disulfide bond</keyword>
<dbReference type="Proteomes" id="UP000008144">
    <property type="component" value="Chromosome 8"/>
</dbReference>
<evidence type="ECO:0000256" key="12">
    <source>
        <dbReference type="ARBA" id="ARBA00023136"/>
    </source>
</evidence>
<evidence type="ECO:0000259" key="18">
    <source>
        <dbReference type="Pfam" id="PF15711"/>
    </source>
</evidence>
<keyword evidence="9 17" id="KW-0735">Signal-anchor</keyword>
<keyword evidence="6" id="KW-0808">Transferase</keyword>
<dbReference type="HOGENOM" id="CLU_024847_0_0_1"/>
<dbReference type="GO" id="GO:0047223">
    <property type="term" value="F:beta-1,3-galactosyl-O-glycosyl-glycoprotein beta-1,3-N-acetylglucosaminyltransferase activity"/>
    <property type="evidence" value="ECO:0000318"/>
    <property type="project" value="GO_Central"/>
</dbReference>
<feature type="transmembrane region" description="Helical" evidence="17">
    <location>
        <begin position="38"/>
        <end position="56"/>
    </location>
</feature>
<dbReference type="GO" id="GO:0016266">
    <property type="term" value="P:protein O-linked glycosylation via N-acetyl-galactosamine"/>
    <property type="evidence" value="ECO:0000318"/>
    <property type="project" value="GO_Central"/>
</dbReference>
<keyword evidence="11 17" id="KW-0333">Golgi apparatus</keyword>
<dbReference type="EC" id="2.4.1.-" evidence="17"/>
<dbReference type="InParanoid" id="F7A693"/>
<dbReference type="SUPFAM" id="SSF53448">
    <property type="entry name" value="Nucleotide-diphospho-sugar transferases"/>
    <property type="match status" value="1"/>
</dbReference>
<dbReference type="Ensembl" id="ENSCINT00000006933.3">
    <property type="protein sequence ID" value="ENSCINP00000006933.3"/>
    <property type="gene ID" value="ENSCING00000003383.3"/>
</dbReference>
<evidence type="ECO:0000256" key="10">
    <source>
        <dbReference type="ARBA" id="ARBA00022989"/>
    </source>
</evidence>
<dbReference type="UniPathway" id="UPA00378"/>
<dbReference type="GeneTree" id="ENSGT00530000063632"/>
<keyword evidence="20" id="KW-1185">Reference proteome</keyword>
<comment type="subunit">
    <text evidence="15">Interacts with DAG1 (via O-linked mannose moiety). Interacts (via transmembrane domain) with FKTN; the interaction is direct and is required for normal location in Golgi membranes.</text>
</comment>
<comment type="pathway">
    <text evidence="2 17">Protein modification; protein glycosylation.</text>
</comment>
<evidence type="ECO:0000256" key="6">
    <source>
        <dbReference type="ARBA" id="ARBA00022679"/>
    </source>
</evidence>
<evidence type="ECO:0000256" key="7">
    <source>
        <dbReference type="ARBA" id="ARBA00022692"/>
    </source>
</evidence>
<evidence type="ECO:0000256" key="9">
    <source>
        <dbReference type="ARBA" id="ARBA00022968"/>
    </source>
</evidence>
<dbReference type="EMBL" id="EAAA01002665">
    <property type="status" value="NOT_ANNOTATED_CDS"/>
    <property type="molecule type" value="Genomic_DNA"/>
</dbReference>
<dbReference type="CDD" id="cd13937">
    <property type="entry name" value="PANDER_GnT-1_2_like"/>
    <property type="match status" value="1"/>
</dbReference>
<dbReference type="InterPro" id="IPR039477">
    <property type="entry name" value="ILEI/PANDER_dom"/>
</dbReference>
<dbReference type="GO" id="GO:0030145">
    <property type="term" value="F:manganese ion binding"/>
    <property type="evidence" value="ECO:0007669"/>
    <property type="project" value="UniProtKB-UniRule"/>
</dbReference>
<evidence type="ECO:0000256" key="5">
    <source>
        <dbReference type="ARBA" id="ARBA00022676"/>
    </source>
</evidence>
<dbReference type="Pfam" id="PF03071">
    <property type="entry name" value="GNT-I"/>
    <property type="match status" value="1"/>
</dbReference>
<reference evidence="19" key="3">
    <citation type="submission" date="2025-08" db="UniProtKB">
        <authorList>
            <consortium name="Ensembl"/>
        </authorList>
    </citation>
    <scope>IDENTIFICATION</scope>
</reference>
<evidence type="ECO:0000256" key="15">
    <source>
        <dbReference type="ARBA" id="ARBA00046887"/>
    </source>
</evidence>
<evidence type="ECO:0000256" key="2">
    <source>
        <dbReference type="ARBA" id="ARBA00004922"/>
    </source>
</evidence>
<reference evidence="20" key="1">
    <citation type="journal article" date="2002" name="Science">
        <title>The draft genome of Ciona intestinalis: insights into chordate and vertebrate origins.</title>
        <authorList>
            <person name="Dehal P."/>
            <person name="Satou Y."/>
            <person name="Campbell R.K."/>
            <person name="Chapman J."/>
            <person name="Degnan B."/>
            <person name="De Tomaso A."/>
            <person name="Davidson B."/>
            <person name="Di Gregorio A."/>
            <person name="Gelpke M."/>
            <person name="Goodstein D.M."/>
            <person name="Harafuji N."/>
            <person name="Hastings K.E."/>
            <person name="Ho I."/>
            <person name="Hotta K."/>
            <person name="Huang W."/>
            <person name="Kawashima T."/>
            <person name="Lemaire P."/>
            <person name="Martinez D."/>
            <person name="Meinertzhagen I.A."/>
            <person name="Necula S."/>
            <person name="Nonaka M."/>
            <person name="Putnam N."/>
            <person name="Rash S."/>
            <person name="Saiga H."/>
            <person name="Satake M."/>
            <person name="Terry A."/>
            <person name="Yamada L."/>
            <person name="Wang H.G."/>
            <person name="Awazu S."/>
            <person name="Azumi K."/>
            <person name="Boore J."/>
            <person name="Branno M."/>
            <person name="Chin-Bow S."/>
            <person name="DeSantis R."/>
            <person name="Doyle S."/>
            <person name="Francino P."/>
            <person name="Keys D.N."/>
            <person name="Haga S."/>
            <person name="Hayashi H."/>
            <person name="Hino K."/>
            <person name="Imai K.S."/>
            <person name="Inaba K."/>
            <person name="Kano S."/>
            <person name="Kobayashi K."/>
            <person name="Kobayashi M."/>
            <person name="Lee B.I."/>
            <person name="Makabe K.W."/>
            <person name="Manohar C."/>
            <person name="Matassi G."/>
            <person name="Medina M."/>
            <person name="Mochizuki Y."/>
            <person name="Mount S."/>
            <person name="Morishita T."/>
            <person name="Miura S."/>
            <person name="Nakayama A."/>
            <person name="Nishizaka S."/>
            <person name="Nomoto H."/>
            <person name="Ohta F."/>
            <person name="Oishi K."/>
            <person name="Rigoutsos I."/>
            <person name="Sano M."/>
            <person name="Sasaki A."/>
            <person name="Sasakura Y."/>
            <person name="Shoguchi E."/>
            <person name="Shin-i T."/>
            <person name="Spagnuolo A."/>
            <person name="Stainier D."/>
            <person name="Suzuki M.M."/>
            <person name="Tassy O."/>
            <person name="Takatori N."/>
            <person name="Tokuoka M."/>
            <person name="Yagi K."/>
            <person name="Yoshizaki F."/>
            <person name="Wada S."/>
            <person name="Zhang C."/>
            <person name="Hyatt P.D."/>
            <person name="Larimer F."/>
            <person name="Detter C."/>
            <person name="Doggett N."/>
            <person name="Glavina T."/>
            <person name="Hawkins T."/>
            <person name="Richardson P."/>
            <person name="Lucas S."/>
            <person name="Kohara Y."/>
            <person name="Levine M."/>
            <person name="Satoh N."/>
            <person name="Rokhsar D.S."/>
        </authorList>
    </citation>
    <scope>NUCLEOTIDE SEQUENCE [LARGE SCALE GENOMIC DNA]</scope>
</reference>
<evidence type="ECO:0000313" key="19">
    <source>
        <dbReference type="Ensembl" id="ENSCINP00000006933.3"/>
    </source>
</evidence>
<dbReference type="Gene3D" id="3.90.550.10">
    <property type="entry name" value="Spore Coat Polysaccharide Biosynthesis Protein SpsA, Chain A"/>
    <property type="match status" value="1"/>
</dbReference>
<keyword evidence="12 17" id="KW-0472">Membrane</keyword>
<dbReference type="FunFam" id="3.90.550.10:FF:000252">
    <property type="entry name" value="Protein O-linked-mannose beta-1,2-N-acetylglucosaminyltransferase 1"/>
    <property type="match status" value="1"/>
</dbReference>
<organism evidence="19 20">
    <name type="scientific">Ciona intestinalis</name>
    <name type="common">Transparent sea squirt</name>
    <name type="synonym">Ascidia intestinalis</name>
    <dbReference type="NCBI Taxonomy" id="7719"/>
    <lineage>
        <taxon>Eukaryota</taxon>
        <taxon>Metazoa</taxon>
        <taxon>Chordata</taxon>
        <taxon>Tunicata</taxon>
        <taxon>Ascidiacea</taxon>
        <taxon>Phlebobranchia</taxon>
        <taxon>Cionidae</taxon>
        <taxon>Ciona</taxon>
    </lineage>
</organism>
<comment type="catalytic activity">
    <reaction evidence="16 17">
        <text>3-O-(alpha-D-mannosyl)-L-threonyl-[protein] + UDP-N-acetyl-alpha-D-glucosamine = 3-O-(N-acetyl-beta-D-glucosaminyl-(1-&gt;2)-alpha-D-mannosyl)-L-threonyl-[protein] + UDP + H(+)</text>
        <dbReference type="Rhea" id="RHEA:54128"/>
        <dbReference type="Rhea" id="RHEA-COMP:13547"/>
        <dbReference type="Rhea" id="RHEA-COMP:13802"/>
        <dbReference type="ChEBI" id="CHEBI:15378"/>
        <dbReference type="ChEBI" id="CHEBI:57705"/>
        <dbReference type="ChEBI" id="CHEBI:58223"/>
        <dbReference type="ChEBI" id="CHEBI:137323"/>
        <dbReference type="ChEBI" id="CHEBI:138067"/>
    </reaction>
</comment>
<name>F7A693_CIOIN</name>
<evidence type="ECO:0000256" key="8">
    <source>
        <dbReference type="ARBA" id="ARBA00022723"/>
    </source>
</evidence>
<dbReference type="Pfam" id="PF15711">
    <property type="entry name" value="ILEI"/>
    <property type="match status" value="1"/>
</dbReference>
<accession>F7A693</accession>
<dbReference type="OMA" id="NYETEIH"/>
<evidence type="ECO:0000256" key="4">
    <source>
        <dbReference type="ARBA" id="ARBA00022553"/>
    </source>
</evidence>
<dbReference type="InterPro" id="IPR039474">
    <property type="entry name" value="POMGNT1_PANDER-like"/>
</dbReference>
<comment type="subcellular location">
    <subcellularLocation>
        <location evidence="1 17">Golgi apparatus membrane</location>
        <topology evidence="1 17">Single-pass type II membrane protein</topology>
    </subcellularLocation>
</comment>
<dbReference type="InterPro" id="IPR004139">
    <property type="entry name" value="Glyco_trans_13"/>
</dbReference>
<dbReference type="InterPro" id="IPR052463">
    <property type="entry name" value="O-linked_mannose_GnT"/>
</dbReference>
<keyword evidence="7 17" id="KW-0812">Transmembrane</keyword>
<dbReference type="PANTHER" id="PTHR46396">
    <property type="entry name" value="PROTEIN O-LINKED-MANNOSE BETA-1,2-N-ACETYLGLUCOSAMINYLTRANSFERASE 1"/>
    <property type="match status" value="1"/>
</dbReference>
<keyword evidence="8 17" id="KW-0479">Metal-binding</keyword>
<protein>
    <recommendedName>
        <fullName evidence="17">Protein O-linked-mannose beta-1,2-N-acetylglucosaminyltransferase</fullName>
        <shortName evidence="17">POMGnT1</shortName>
        <ecNumber evidence="17">2.4.1.-</ecNumber>
    </recommendedName>
</protein>
<comment type="domain">
    <text evidence="17">The stem domain mediates specific interaction with beta-linked N-acetylglucosamine moieties of O-glycosylated proteins. It also interacts with its product, N-acetyl-beta-D-glucosaminyl-(1-&gt;2)-O-alpha-D-mannosylprotein.</text>
</comment>
<dbReference type="STRING" id="7719.ENSCINP00000006933"/>
<feature type="domain" description="ILEI/PANDER" evidence="18">
    <location>
        <begin position="122"/>
        <end position="210"/>
    </location>
</feature>
<dbReference type="PROSITE" id="PS52031">
    <property type="entry name" value="GG_LECTIN"/>
    <property type="match status" value="1"/>
</dbReference>
<keyword evidence="4" id="KW-0597">Phosphoprotein</keyword>
<reference evidence="19" key="4">
    <citation type="submission" date="2025-09" db="UniProtKB">
        <authorList>
            <consortium name="Ensembl"/>
        </authorList>
    </citation>
    <scope>IDENTIFICATION</scope>
</reference>